<dbReference type="AlphaFoldDB" id="A0A5C4WQP2"/>
<dbReference type="Gene3D" id="1.10.10.60">
    <property type="entry name" value="Homeodomain-like"/>
    <property type="match status" value="1"/>
</dbReference>
<organism evidence="2 3">
    <name type="scientific">Nonomuraea phyllanthi</name>
    <dbReference type="NCBI Taxonomy" id="2219224"/>
    <lineage>
        <taxon>Bacteria</taxon>
        <taxon>Bacillati</taxon>
        <taxon>Actinomycetota</taxon>
        <taxon>Actinomycetes</taxon>
        <taxon>Streptosporangiales</taxon>
        <taxon>Streptosporangiaceae</taxon>
        <taxon>Nonomuraea</taxon>
    </lineage>
</organism>
<dbReference type="InterPro" id="IPR001647">
    <property type="entry name" value="HTH_TetR"/>
</dbReference>
<dbReference type="PRINTS" id="PR00455">
    <property type="entry name" value="HTHTETR"/>
</dbReference>
<dbReference type="InterPro" id="IPR050109">
    <property type="entry name" value="HTH-type_TetR-like_transc_reg"/>
</dbReference>
<dbReference type="PROSITE" id="PS50977">
    <property type="entry name" value="HTH_TETR_2"/>
    <property type="match status" value="1"/>
</dbReference>
<dbReference type="OrthoDB" id="4823039at2"/>
<comment type="caution">
    <text evidence="2">The sequence shown here is derived from an EMBL/GenBank/DDBJ whole genome shotgun (WGS) entry which is preliminary data.</text>
</comment>
<proteinExistence type="predicted"/>
<evidence type="ECO:0000313" key="3">
    <source>
        <dbReference type="Proteomes" id="UP000312512"/>
    </source>
</evidence>
<evidence type="ECO:0000256" key="1">
    <source>
        <dbReference type="ARBA" id="ARBA00023125"/>
    </source>
</evidence>
<keyword evidence="3" id="KW-1185">Reference proteome</keyword>
<keyword evidence="1" id="KW-0238">DNA-binding</keyword>
<dbReference type="Pfam" id="PF00440">
    <property type="entry name" value="TetR_N"/>
    <property type="match status" value="1"/>
</dbReference>
<evidence type="ECO:0000313" key="2">
    <source>
        <dbReference type="EMBL" id="KAB8195909.1"/>
    </source>
</evidence>
<dbReference type="GO" id="GO:0000976">
    <property type="term" value="F:transcription cis-regulatory region binding"/>
    <property type="evidence" value="ECO:0007669"/>
    <property type="project" value="TreeGrafter"/>
</dbReference>
<reference evidence="2 3" key="1">
    <citation type="submission" date="2019-10" db="EMBL/GenBank/DDBJ databases">
        <title>Nonomuraea sp. nov., isolated from Phyllanthus amarus.</title>
        <authorList>
            <person name="Klykleung N."/>
            <person name="Tanasupawat S."/>
        </authorList>
    </citation>
    <scope>NUCLEOTIDE SEQUENCE [LARGE SCALE GENOMIC DNA]</scope>
    <source>
        <strain evidence="2 3">PA1-10</strain>
    </source>
</reference>
<dbReference type="GO" id="GO:0003700">
    <property type="term" value="F:DNA-binding transcription factor activity"/>
    <property type="evidence" value="ECO:0007669"/>
    <property type="project" value="TreeGrafter"/>
</dbReference>
<protein>
    <submittedName>
        <fullName evidence="2">TetR family transcriptional regulator</fullName>
    </submittedName>
</protein>
<gene>
    <name evidence="2" type="ORF">FH608_010505</name>
</gene>
<name>A0A5C4WQP2_9ACTN</name>
<dbReference type="PANTHER" id="PTHR30055">
    <property type="entry name" value="HTH-TYPE TRANSCRIPTIONAL REGULATOR RUTR"/>
    <property type="match status" value="1"/>
</dbReference>
<dbReference type="Gene3D" id="1.10.357.10">
    <property type="entry name" value="Tetracycline Repressor, domain 2"/>
    <property type="match status" value="1"/>
</dbReference>
<accession>A0A5C4WQP2</accession>
<dbReference type="RefSeq" id="WP_139630227.1">
    <property type="nucleotide sequence ID" value="NZ_VDLX02000003.1"/>
</dbReference>
<dbReference type="PANTHER" id="PTHR30055:SF223">
    <property type="entry name" value="HTH-TYPE TRANSCRIPTIONAL REGULATOR UIDR"/>
    <property type="match status" value="1"/>
</dbReference>
<sequence>MLAAAGELFATHGYASTTMQAIAKQAGVAVQTLYFTFATKRAILKELLDVEIAGDTAPVATLDRPWVAQALAAPAHEQIRLLVSATAQIMARVSPILEAVRSAAPVDPEIAELWRTNIHQRRTVLATFAGALAAKTPFRAGIDVLQATDIMLAVLAPEVYHLLIKERHWSEERWESWAVDALTRQLLPDPDTS</sequence>
<dbReference type="SUPFAM" id="SSF46689">
    <property type="entry name" value="Homeodomain-like"/>
    <property type="match status" value="1"/>
</dbReference>
<dbReference type="EMBL" id="VDLX02000003">
    <property type="protein sequence ID" value="KAB8195909.1"/>
    <property type="molecule type" value="Genomic_DNA"/>
</dbReference>
<dbReference type="Proteomes" id="UP000312512">
    <property type="component" value="Unassembled WGS sequence"/>
</dbReference>
<dbReference type="InterPro" id="IPR009057">
    <property type="entry name" value="Homeodomain-like_sf"/>
</dbReference>